<evidence type="ECO:0000313" key="6">
    <source>
        <dbReference type="EMBL" id="EEW36723.1"/>
    </source>
</evidence>
<dbReference type="GO" id="GO:0012505">
    <property type="term" value="C:endomembrane system"/>
    <property type="evidence" value="ECO:0007669"/>
    <property type="project" value="UniProtKB-SubCell"/>
</dbReference>
<keyword evidence="3 5" id="KW-1133">Transmembrane helix</keyword>
<keyword evidence="7" id="KW-1185">Reference proteome</keyword>
<feature type="transmembrane region" description="Helical" evidence="5">
    <location>
        <begin position="104"/>
        <end position="131"/>
    </location>
</feature>
<comment type="subcellular location">
    <subcellularLocation>
        <location evidence="1">Endomembrane system</location>
        <topology evidence="1">Multi-pass membrane protein</topology>
    </subcellularLocation>
</comment>
<dbReference type="eggNOG" id="COG2020">
    <property type="taxonomic scope" value="Bacteria"/>
</dbReference>
<evidence type="ECO:0000256" key="1">
    <source>
        <dbReference type="ARBA" id="ARBA00004127"/>
    </source>
</evidence>
<dbReference type="Gene3D" id="1.20.120.1630">
    <property type="match status" value="1"/>
</dbReference>
<keyword evidence="4 5" id="KW-0472">Membrane</keyword>
<dbReference type="STRING" id="638301.HMPREF0444_1455"/>
<dbReference type="EMBL" id="ACKZ01000021">
    <property type="protein sequence ID" value="EEW36723.1"/>
    <property type="molecule type" value="Genomic_DNA"/>
</dbReference>
<dbReference type="Proteomes" id="UP000005926">
    <property type="component" value="Unassembled WGS sequence"/>
</dbReference>
<accession>C8NHR0</accession>
<evidence type="ECO:0000256" key="3">
    <source>
        <dbReference type="ARBA" id="ARBA00022989"/>
    </source>
</evidence>
<dbReference type="AlphaFoldDB" id="C8NHR0"/>
<feature type="transmembrane region" description="Helical" evidence="5">
    <location>
        <begin position="53"/>
        <end position="70"/>
    </location>
</feature>
<dbReference type="InterPro" id="IPR007318">
    <property type="entry name" value="Phopholipid_MeTrfase"/>
</dbReference>
<feature type="transmembrane region" description="Helical" evidence="5">
    <location>
        <begin position="20"/>
        <end position="41"/>
    </location>
</feature>
<sequence length="168" mass="19441">MYLKSDQKKHQKIPTYGAAPYIYITILVPNLTGLLLSQSVLESGLLKGGFKDLFYLIGFLLMFVAARIQWLSGVKSFISTSIQTSELKTTGIYARTRNPIYFSWWLSSIGITLTIHNVWLLLLIPIQWVLLTVVIRITDEKWLYELHGEAYKDYCARVNRWIPIKKIK</sequence>
<organism evidence="6 7">
    <name type="scientific">Granulicatella adiacens ATCC 49175</name>
    <dbReference type="NCBI Taxonomy" id="638301"/>
    <lineage>
        <taxon>Bacteria</taxon>
        <taxon>Bacillati</taxon>
        <taxon>Bacillota</taxon>
        <taxon>Bacilli</taxon>
        <taxon>Lactobacillales</taxon>
        <taxon>Carnobacteriaceae</taxon>
        <taxon>Granulicatella</taxon>
    </lineage>
</organism>
<evidence type="ECO:0000256" key="5">
    <source>
        <dbReference type="SAM" id="Phobius"/>
    </source>
</evidence>
<reference evidence="6 7" key="1">
    <citation type="submission" date="2009-08" db="EMBL/GenBank/DDBJ databases">
        <authorList>
            <person name="Muzny D."/>
            <person name="Qin X."/>
            <person name="Deng J."/>
            <person name="Jiang H."/>
            <person name="Liu Y."/>
            <person name="Qu J."/>
            <person name="Song X.-Z."/>
            <person name="Zhang L."/>
            <person name="Thornton R."/>
            <person name="Coyle M."/>
            <person name="Francisco L."/>
            <person name="Jackson L."/>
            <person name="Javaid M."/>
            <person name="Korchina V."/>
            <person name="Kovar C."/>
            <person name="Mata R."/>
            <person name="Mathew T."/>
            <person name="Ngo R."/>
            <person name="Nguyen L."/>
            <person name="Nguyen N."/>
            <person name="Okwuonu G."/>
            <person name="Ongeri F."/>
            <person name="Pham C."/>
            <person name="Simmons D."/>
            <person name="Wilczek-Boney K."/>
            <person name="Hale W."/>
            <person name="Jakkamsetti A."/>
            <person name="Pham P."/>
            <person name="Ruth R."/>
            <person name="San Lucas F."/>
            <person name="Warren J."/>
            <person name="Zhang J."/>
            <person name="Zhao Z."/>
            <person name="Zhou C."/>
            <person name="Zhu D."/>
            <person name="Lee S."/>
            <person name="Bess C."/>
            <person name="Blankenburg K."/>
            <person name="Forbes L."/>
            <person name="Fu Q."/>
            <person name="Gubbala S."/>
            <person name="Hirani K."/>
            <person name="Jayaseelan J.C."/>
            <person name="Lara F."/>
            <person name="Munidasa M."/>
            <person name="Palculict T."/>
            <person name="Patil S."/>
            <person name="Pu L.-L."/>
            <person name="Saada N."/>
            <person name="Tang L."/>
            <person name="Weissenberger G."/>
            <person name="Zhu Y."/>
            <person name="Hemphill L."/>
            <person name="Shang Y."/>
            <person name="Youmans B."/>
            <person name="Ayvaz T."/>
            <person name="Ross M."/>
            <person name="Santibanez J."/>
            <person name="Aqrawi P."/>
            <person name="Gross S."/>
            <person name="Joshi V."/>
            <person name="Fowler G."/>
            <person name="Nazareth L."/>
            <person name="Reid J."/>
            <person name="Worley K."/>
            <person name="Petrosino J."/>
            <person name="Highlander S."/>
            <person name="Gibbs R."/>
        </authorList>
    </citation>
    <scope>NUCLEOTIDE SEQUENCE [LARGE SCALE GENOMIC DNA]</scope>
    <source>
        <strain evidence="6 7">ATCC 49175</strain>
    </source>
</reference>
<dbReference type="PANTHER" id="PTHR43847:SF1">
    <property type="entry name" value="BLL3993 PROTEIN"/>
    <property type="match status" value="1"/>
</dbReference>
<protein>
    <recommendedName>
        <fullName evidence="8">Isoprenylcysteine carboxyl methyltransferase family protein</fullName>
    </recommendedName>
</protein>
<evidence type="ECO:0008006" key="8">
    <source>
        <dbReference type="Google" id="ProtNLM"/>
    </source>
</evidence>
<proteinExistence type="predicted"/>
<evidence type="ECO:0000256" key="4">
    <source>
        <dbReference type="ARBA" id="ARBA00023136"/>
    </source>
</evidence>
<dbReference type="HOGENOM" id="CLU_065200_4_3_9"/>
<name>C8NHR0_9LACT</name>
<dbReference type="InterPro" id="IPR052527">
    <property type="entry name" value="Metal_cation-efflux_comp"/>
</dbReference>
<comment type="caution">
    <text evidence="6">The sequence shown here is derived from an EMBL/GenBank/DDBJ whole genome shotgun (WGS) entry which is preliminary data.</text>
</comment>
<evidence type="ECO:0000256" key="2">
    <source>
        <dbReference type="ARBA" id="ARBA00022692"/>
    </source>
</evidence>
<dbReference type="PANTHER" id="PTHR43847">
    <property type="entry name" value="BLL3993 PROTEIN"/>
    <property type="match status" value="1"/>
</dbReference>
<evidence type="ECO:0000313" key="7">
    <source>
        <dbReference type="Proteomes" id="UP000005926"/>
    </source>
</evidence>
<keyword evidence="2 5" id="KW-0812">Transmembrane</keyword>
<gene>
    <name evidence="6" type="ORF">HMPREF0444_1455</name>
</gene>
<dbReference type="Pfam" id="PF04191">
    <property type="entry name" value="PEMT"/>
    <property type="match status" value="1"/>
</dbReference>